<dbReference type="VEuPathDB" id="FungiDB:CH63R_02702"/>
<gene>
    <name evidence="1" type="ORF">CH063_00658</name>
</gene>
<dbReference type="Proteomes" id="UP000007174">
    <property type="component" value="Unassembled WGS sequence"/>
</dbReference>
<dbReference type="AlphaFoldDB" id="H1W3X5"/>
<evidence type="ECO:0000313" key="1">
    <source>
        <dbReference type="EMBL" id="CCF47188.1"/>
    </source>
</evidence>
<evidence type="ECO:0000313" key="2">
    <source>
        <dbReference type="Proteomes" id="UP000007174"/>
    </source>
</evidence>
<dbReference type="HOGENOM" id="CLU_1806046_0_0_1"/>
<dbReference type="EMBL" id="CACQ02009457">
    <property type="protein sequence ID" value="CCF47188.1"/>
    <property type="molecule type" value="Genomic_DNA"/>
</dbReference>
<reference evidence="2" key="1">
    <citation type="journal article" date="2012" name="Nat. Genet.">
        <title>Lifestyle transitions in plant pathogenic Colletotrichum fungi deciphered by genome and transcriptome analyses.</title>
        <authorList>
            <person name="O'Connell R.J."/>
            <person name="Thon M.R."/>
            <person name="Hacquard S."/>
            <person name="Amyotte S.G."/>
            <person name="Kleemann J."/>
            <person name="Torres M.F."/>
            <person name="Damm U."/>
            <person name="Buiate E.A."/>
            <person name="Epstein L."/>
            <person name="Alkan N."/>
            <person name="Altmueller J."/>
            <person name="Alvarado-Balderrama L."/>
            <person name="Bauser C.A."/>
            <person name="Becker C."/>
            <person name="Birren B.W."/>
            <person name="Chen Z."/>
            <person name="Choi J."/>
            <person name="Crouch J.A."/>
            <person name="Duvick J.P."/>
            <person name="Farman M.A."/>
            <person name="Gan P."/>
            <person name="Heiman D."/>
            <person name="Henrissat B."/>
            <person name="Howard R.J."/>
            <person name="Kabbage M."/>
            <person name="Koch C."/>
            <person name="Kracher B."/>
            <person name="Kubo Y."/>
            <person name="Law A.D."/>
            <person name="Lebrun M.-H."/>
            <person name="Lee Y.-H."/>
            <person name="Miyara I."/>
            <person name="Moore N."/>
            <person name="Neumann U."/>
            <person name="Nordstroem K."/>
            <person name="Panaccione D.G."/>
            <person name="Panstruga R."/>
            <person name="Place M."/>
            <person name="Proctor R.H."/>
            <person name="Prusky D."/>
            <person name="Rech G."/>
            <person name="Reinhardt R."/>
            <person name="Rollins J.A."/>
            <person name="Rounsley S."/>
            <person name="Schardl C.L."/>
            <person name="Schwartz D.C."/>
            <person name="Shenoy N."/>
            <person name="Shirasu K."/>
            <person name="Sikhakolli U.R."/>
            <person name="Stueber K."/>
            <person name="Sukno S.A."/>
            <person name="Sweigard J.A."/>
            <person name="Takano Y."/>
            <person name="Takahara H."/>
            <person name="Trail F."/>
            <person name="van der Does H.C."/>
            <person name="Voll L.M."/>
            <person name="Will I."/>
            <person name="Young S."/>
            <person name="Zeng Q."/>
            <person name="Zhang J."/>
            <person name="Zhou S."/>
            <person name="Dickman M.B."/>
            <person name="Schulze-Lefert P."/>
            <person name="Ver Loren van Themaat E."/>
            <person name="Ma L.-J."/>
            <person name="Vaillancourt L.J."/>
        </authorList>
    </citation>
    <scope>NUCLEOTIDE SEQUENCE [LARGE SCALE GENOMIC DNA]</scope>
    <source>
        <strain evidence="2">IMI 349063</strain>
    </source>
</reference>
<accession>H1W3X5</accession>
<name>H1W3X5_COLHI</name>
<protein>
    <submittedName>
        <fullName evidence="1">Uncharacterized protein</fullName>
    </submittedName>
</protein>
<proteinExistence type="predicted"/>
<organism evidence="1 2">
    <name type="scientific">Colletotrichum higginsianum (strain IMI 349063)</name>
    <name type="common">Crucifer anthracnose fungus</name>
    <dbReference type="NCBI Taxonomy" id="759273"/>
    <lineage>
        <taxon>Eukaryota</taxon>
        <taxon>Fungi</taxon>
        <taxon>Dikarya</taxon>
        <taxon>Ascomycota</taxon>
        <taxon>Pezizomycotina</taxon>
        <taxon>Sordariomycetes</taxon>
        <taxon>Hypocreomycetidae</taxon>
        <taxon>Glomerellales</taxon>
        <taxon>Glomerellaceae</taxon>
        <taxon>Colletotrichum</taxon>
        <taxon>Colletotrichum destructivum species complex</taxon>
    </lineage>
</organism>
<sequence>MDRSADEEATFDILPGRLPRFGFLFAIHLAPSASLRIPRTLRLCGCLTGAVSNKLNGGATVAVSLSTAKPDATEDLSVIALSVTTDLETNSSLAASTVAPFPESHQEFSGLLPLLQATVPTYRPTFRLNQCPGSHSQTGITRN</sequence>